<protein>
    <recommendedName>
        <fullName evidence="2">undecaprenyl-diphosphate phosphatase</fullName>
        <ecNumber evidence="2">3.6.1.27</ecNumber>
    </recommendedName>
    <alternativeName>
        <fullName evidence="8">Undecaprenyl pyrophosphate phosphatase</fullName>
    </alternativeName>
</protein>
<dbReference type="InterPro" id="IPR036938">
    <property type="entry name" value="PAP2/HPO_sf"/>
</dbReference>
<dbReference type="SUPFAM" id="SSF48317">
    <property type="entry name" value="Acid phosphatase/Vanadium-dependent haloperoxidase"/>
    <property type="match status" value="1"/>
</dbReference>
<comment type="subcellular location">
    <subcellularLocation>
        <location evidence="1">Cell membrane</location>
        <topology evidence="1">Multi-pass membrane protein</topology>
    </subcellularLocation>
</comment>
<evidence type="ECO:0000256" key="4">
    <source>
        <dbReference type="ARBA" id="ARBA00022692"/>
    </source>
</evidence>
<keyword evidence="13" id="KW-1185">Reference proteome</keyword>
<feature type="transmembrane region" description="Helical" evidence="10">
    <location>
        <begin position="149"/>
        <end position="168"/>
    </location>
</feature>
<keyword evidence="3" id="KW-1003">Cell membrane</keyword>
<evidence type="ECO:0000256" key="7">
    <source>
        <dbReference type="ARBA" id="ARBA00023136"/>
    </source>
</evidence>
<feature type="transmembrane region" description="Helical" evidence="10">
    <location>
        <begin position="83"/>
        <end position="102"/>
    </location>
</feature>
<keyword evidence="6 10" id="KW-1133">Transmembrane helix</keyword>
<evidence type="ECO:0000256" key="2">
    <source>
        <dbReference type="ARBA" id="ARBA00012374"/>
    </source>
</evidence>
<reference evidence="12 13" key="1">
    <citation type="submission" date="2023-07" db="EMBL/GenBank/DDBJ databases">
        <title>Sorghum-associated microbial communities from plants grown in Nebraska, USA.</title>
        <authorList>
            <person name="Schachtman D."/>
        </authorList>
    </citation>
    <scope>NUCLEOTIDE SEQUENCE [LARGE SCALE GENOMIC DNA]</scope>
    <source>
        <strain evidence="12 13">BE198</strain>
    </source>
</reference>
<evidence type="ECO:0000256" key="1">
    <source>
        <dbReference type="ARBA" id="ARBA00004651"/>
    </source>
</evidence>
<dbReference type="Proteomes" id="UP001251524">
    <property type="component" value="Unassembled WGS sequence"/>
</dbReference>
<organism evidence="12 13">
    <name type="scientific">Lysobacter niastensis</name>
    <dbReference type="NCBI Taxonomy" id="380629"/>
    <lineage>
        <taxon>Bacteria</taxon>
        <taxon>Pseudomonadati</taxon>
        <taxon>Pseudomonadota</taxon>
        <taxon>Gammaproteobacteria</taxon>
        <taxon>Lysobacterales</taxon>
        <taxon>Lysobacteraceae</taxon>
        <taxon>Lysobacter</taxon>
    </lineage>
</organism>
<keyword evidence="5 12" id="KW-0378">Hydrolase</keyword>
<dbReference type="Gene3D" id="1.20.144.10">
    <property type="entry name" value="Phosphatidic acid phosphatase type 2/haloperoxidase"/>
    <property type="match status" value="2"/>
</dbReference>
<dbReference type="EC" id="3.6.1.27" evidence="2"/>
<dbReference type="PANTHER" id="PTHR14969:SF62">
    <property type="entry name" value="DECAPRENYLPHOSPHORYL-5-PHOSPHORIBOSE PHOSPHATASE RV3807C-RELATED"/>
    <property type="match status" value="1"/>
</dbReference>
<gene>
    <name evidence="12" type="ORF">J2X06_003455</name>
</gene>
<sequence>MAVEDGSPVTGELRYGAGFLRRHGWRLLLVFIGLLLPLWGFAELADEIREQEVIPFDEPILRFAHTLAREGFDRFFVLISKVGYRWGVVPLDIALVLLLTMLRRNREATFAAIALGGSALLNMAAKPAFARTRPSLWDSIAPELNYSFPSGHAMGSMTLACVLVLLAWRTRWRWPVLVVTVPFVLLVGLSRVYLGVHYPSDILAGWAAAMVWTVAVFLTVYGIRLRPWHRHANTGPGGDRLRRPNFKRE</sequence>
<feature type="transmembrane region" description="Helical" evidence="10">
    <location>
        <begin position="202"/>
        <end position="223"/>
    </location>
</feature>
<proteinExistence type="predicted"/>
<evidence type="ECO:0000256" key="9">
    <source>
        <dbReference type="ARBA" id="ARBA00047594"/>
    </source>
</evidence>
<comment type="catalytic activity">
    <reaction evidence="9">
        <text>di-trans,octa-cis-undecaprenyl diphosphate + H2O = di-trans,octa-cis-undecaprenyl phosphate + phosphate + H(+)</text>
        <dbReference type="Rhea" id="RHEA:28094"/>
        <dbReference type="ChEBI" id="CHEBI:15377"/>
        <dbReference type="ChEBI" id="CHEBI:15378"/>
        <dbReference type="ChEBI" id="CHEBI:43474"/>
        <dbReference type="ChEBI" id="CHEBI:58405"/>
        <dbReference type="ChEBI" id="CHEBI:60392"/>
        <dbReference type="EC" id="3.6.1.27"/>
    </reaction>
</comment>
<dbReference type="CDD" id="cd03392">
    <property type="entry name" value="PAP2_like_2"/>
    <property type="match status" value="1"/>
</dbReference>
<comment type="caution">
    <text evidence="12">The sequence shown here is derived from an EMBL/GenBank/DDBJ whole genome shotgun (WGS) entry which is preliminary data.</text>
</comment>
<evidence type="ECO:0000256" key="6">
    <source>
        <dbReference type="ARBA" id="ARBA00022989"/>
    </source>
</evidence>
<feature type="transmembrane region" description="Helical" evidence="10">
    <location>
        <begin position="109"/>
        <end position="129"/>
    </location>
</feature>
<keyword evidence="4 10" id="KW-0812">Transmembrane</keyword>
<dbReference type="Pfam" id="PF01569">
    <property type="entry name" value="PAP2"/>
    <property type="match status" value="1"/>
</dbReference>
<evidence type="ECO:0000256" key="5">
    <source>
        <dbReference type="ARBA" id="ARBA00022801"/>
    </source>
</evidence>
<dbReference type="InterPro" id="IPR000326">
    <property type="entry name" value="PAP2/HPO"/>
</dbReference>
<dbReference type="SMART" id="SM00014">
    <property type="entry name" value="acidPPc"/>
    <property type="match status" value="1"/>
</dbReference>
<dbReference type="RefSeq" id="WP_310064543.1">
    <property type="nucleotide sequence ID" value="NZ_JAVDVY010000004.1"/>
</dbReference>
<dbReference type="EMBL" id="JAVDVY010000004">
    <property type="protein sequence ID" value="MDR7136229.1"/>
    <property type="molecule type" value="Genomic_DNA"/>
</dbReference>
<keyword evidence="7 10" id="KW-0472">Membrane</keyword>
<feature type="transmembrane region" description="Helical" evidence="10">
    <location>
        <begin position="24"/>
        <end position="42"/>
    </location>
</feature>
<dbReference type="PANTHER" id="PTHR14969">
    <property type="entry name" value="SPHINGOSINE-1-PHOSPHATE PHOSPHOHYDROLASE"/>
    <property type="match status" value="1"/>
</dbReference>
<feature type="domain" description="Phosphatidic acid phosphatase type 2/haloperoxidase" evidence="11">
    <location>
        <begin position="108"/>
        <end position="217"/>
    </location>
</feature>
<evidence type="ECO:0000313" key="12">
    <source>
        <dbReference type="EMBL" id="MDR7136229.1"/>
    </source>
</evidence>
<name>A0ABU1WF49_9GAMM</name>
<evidence type="ECO:0000259" key="11">
    <source>
        <dbReference type="SMART" id="SM00014"/>
    </source>
</evidence>
<evidence type="ECO:0000256" key="8">
    <source>
        <dbReference type="ARBA" id="ARBA00032707"/>
    </source>
</evidence>
<evidence type="ECO:0000313" key="13">
    <source>
        <dbReference type="Proteomes" id="UP001251524"/>
    </source>
</evidence>
<dbReference type="GO" id="GO:0050380">
    <property type="term" value="F:undecaprenyl-diphosphatase activity"/>
    <property type="evidence" value="ECO:0007669"/>
    <property type="project" value="UniProtKB-EC"/>
</dbReference>
<evidence type="ECO:0000256" key="3">
    <source>
        <dbReference type="ARBA" id="ARBA00022475"/>
    </source>
</evidence>
<evidence type="ECO:0000256" key="10">
    <source>
        <dbReference type="SAM" id="Phobius"/>
    </source>
</evidence>
<accession>A0ABU1WF49</accession>
<feature type="transmembrane region" description="Helical" evidence="10">
    <location>
        <begin position="175"/>
        <end position="196"/>
    </location>
</feature>